<evidence type="ECO:0000313" key="2">
    <source>
        <dbReference type="Proteomes" id="UP000630718"/>
    </source>
</evidence>
<protein>
    <recommendedName>
        <fullName evidence="3">DUF4259 domain-containing protein</fullName>
    </recommendedName>
</protein>
<reference evidence="1" key="2">
    <citation type="submission" date="2020-09" db="EMBL/GenBank/DDBJ databases">
        <authorList>
            <person name="Sun Q."/>
            <person name="Ohkuma M."/>
        </authorList>
    </citation>
    <scope>NUCLEOTIDE SEQUENCE</scope>
    <source>
        <strain evidence="1">JCM 4477</strain>
    </source>
</reference>
<dbReference type="Proteomes" id="UP000630718">
    <property type="component" value="Unassembled WGS sequence"/>
</dbReference>
<dbReference type="AlphaFoldDB" id="A0A919A3V2"/>
<keyword evidence="2" id="KW-1185">Reference proteome</keyword>
<dbReference type="RefSeq" id="WP_190202595.1">
    <property type="nucleotide sequence ID" value="NZ_BNBI01000001.1"/>
</dbReference>
<sequence>MGTWGSGNFESDTALDHLSAVIDRLVTEVTDAMSGDPVALEPDEYWGVAVPCDLELLHTLAHAGYATGLPAPEVIEGWKKTFMAVWEATIDDLDPSPAYKTERRTVLHRTFDDLAAVSRHETTD</sequence>
<accession>A0A919A3V2</accession>
<gene>
    <name evidence="1" type="ORF">GCM10018772_07300</name>
</gene>
<name>A0A919A3V2_9ACTN</name>
<evidence type="ECO:0000313" key="1">
    <source>
        <dbReference type="EMBL" id="GHE86246.1"/>
    </source>
</evidence>
<proteinExistence type="predicted"/>
<organism evidence="1 2">
    <name type="scientific">Streptomyces fumanus</name>
    <dbReference type="NCBI Taxonomy" id="67302"/>
    <lineage>
        <taxon>Bacteria</taxon>
        <taxon>Bacillati</taxon>
        <taxon>Actinomycetota</taxon>
        <taxon>Actinomycetes</taxon>
        <taxon>Kitasatosporales</taxon>
        <taxon>Streptomycetaceae</taxon>
        <taxon>Streptomyces</taxon>
    </lineage>
</organism>
<dbReference type="EMBL" id="BNBI01000001">
    <property type="protein sequence ID" value="GHE86246.1"/>
    <property type="molecule type" value="Genomic_DNA"/>
</dbReference>
<reference evidence="1" key="1">
    <citation type="journal article" date="2014" name="Int. J. Syst. Evol. Microbiol.">
        <title>Complete genome sequence of Corynebacterium casei LMG S-19264T (=DSM 44701T), isolated from a smear-ripened cheese.</title>
        <authorList>
            <consortium name="US DOE Joint Genome Institute (JGI-PGF)"/>
            <person name="Walter F."/>
            <person name="Albersmeier A."/>
            <person name="Kalinowski J."/>
            <person name="Ruckert C."/>
        </authorList>
    </citation>
    <scope>NUCLEOTIDE SEQUENCE</scope>
    <source>
        <strain evidence="1">JCM 4477</strain>
    </source>
</reference>
<comment type="caution">
    <text evidence="1">The sequence shown here is derived from an EMBL/GenBank/DDBJ whole genome shotgun (WGS) entry which is preliminary data.</text>
</comment>
<evidence type="ECO:0008006" key="3">
    <source>
        <dbReference type="Google" id="ProtNLM"/>
    </source>
</evidence>